<feature type="chain" id="PRO_5020944183" description="Lipoprotein" evidence="1">
    <location>
        <begin position="24"/>
        <end position="146"/>
    </location>
</feature>
<dbReference type="RefSeq" id="WP_135996262.1">
    <property type="nucleotide sequence ID" value="NZ_CP071057.1"/>
</dbReference>
<sequence length="146" mass="15668">MKSDRPARAWMALLAAALTAACADERAGSPGDVQSAASQPSQASPATIANGLAGQIGERVHVQGVYQGFMVRPCRFPEEVRPTSLTRSDWLLRQEDVCVYVTGGRPSGIAPLDTSRVGETVNVIAEIRQDEQGRIYLLFLQGEVSP</sequence>
<name>A0A4S2GZ49_9PROT</name>
<evidence type="ECO:0000313" key="2">
    <source>
        <dbReference type="EMBL" id="TGY88416.1"/>
    </source>
</evidence>
<comment type="caution">
    <text evidence="2">The sequence shown here is derived from an EMBL/GenBank/DDBJ whole genome shotgun (WGS) entry which is preliminary data.</text>
</comment>
<organism evidence="2 3">
    <name type="scientific">Marinicauda algicola</name>
    <dbReference type="NCBI Taxonomy" id="2029849"/>
    <lineage>
        <taxon>Bacteria</taxon>
        <taxon>Pseudomonadati</taxon>
        <taxon>Pseudomonadota</taxon>
        <taxon>Alphaproteobacteria</taxon>
        <taxon>Maricaulales</taxon>
        <taxon>Maricaulaceae</taxon>
        <taxon>Marinicauda</taxon>
    </lineage>
</organism>
<evidence type="ECO:0008006" key="4">
    <source>
        <dbReference type="Google" id="ProtNLM"/>
    </source>
</evidence>
<proteinExistence type="predicted"/>
<evidence type="ECO:0000256" key="1">
    <source>
        <dbReference type="SAM" id="SignalP"/>
    </source>
</evidence>
<dbReference type="AlphaFoldDB" id="A0A4S2GZ49"/>
<accession>A0A4S2GZ49</accession>
<reference evidence="2 3" key="1">
    <citation type="journal article" date="2017" name="Int. J. Syst. Evol. Microbiol.">
        <title>Marinicauda algicola sp. nov., isolated from a marine red alga Rhodosorus marinus.</title>
        <authorList>
            <person name="Jeong S.E."/>
            <person name="Jeon S.H."/>
            <person name="Chun B.H."/>
            <person name="Kim D.W."/>
            <person name="Jeon C.O."/>
        </authorList>
    </citation>
    <scope>NUCLEOTIDE SEQUENCE [LARGE SCALE GENOMIC DNA]</scope>
    <source>
        <strain evidence="2 3">JCM 31718</strain>
    </source>
</reference>
<protein>
    <recommendedName>
        <fullName evidence="4">Lipoprotein</fullName>
    </recommendedName>
</protein>
<dbReference type="OrthoDB" id="9933057at2"/>
<keyword evidence="3" id="KW-1185">Reference proteome</keyword>
<dbReference type="PROSITE" id="PS51257">
    <property type="entry name" value="PROKAR_LIPOPROTEIN"/>
    <property type="match status" value="1"/>
</dbReference>
<dbReference type="EMBL" id="SRXW01000003">
    <property type="protein sequence ID" value="TGY88416.1"/>
    <property type="molecule type" value="Genomic_DNA"/>
</dbReference>
<keyword evidence="1" id="KW-0732">Signal</keyword>
<gene>
    <name evidence="2" type="ORF">E5163_11400</name>
</gene>
<dbReference type="Proteomes" id="UP000308054">
    <property type="component" value="Unassembled WGS sequence"/>
</dbReference>
<feature type="signal peptide" evidence="1">
    <location>
        <begin position="1"/>
        <end position="23"/>
    </location>
</feature>
<evidence type="ECO:0000313" key="3">
    <source>
        <dbReference type="Proteomes" id="UP000308054"/>
    </source>
</evidence>